<dbReference type="KEGG" id="ztr:MYCGRDRAFT_95034"/>
<evidence type="ECO:0000313" key="6">
    <source>
        <dbReference type="Proteomes" id="UP000008062"/>
    </source>
</evidence>
<dbReference type="PANTHER" id="PTHR12801:SF45">
    <property type="entry name" value="RNA EXONUCLEASE 4"/>
    <property type="match status" value="1"/>
</dbReference>
<dbReference type="GO" id="GO:0004527">
    <property type="term" value="F:exonuclease activity"/>
    <property type="evidence" value="ECO:0007669"/>
    <property type="project" value="UniProtKB-KW"/>
</dbReference>
<dbReference type="EMBL" id="CM001203">
    <property type="protein sequence ID" value="EGP84938.1"/>
    <property type="molecule type" value="Genomic_DNA"/>
</dbReference>
<evidence type="ECO:0008006" key="7">
    <source>
        <dbReference type="Google" id="ProtNLM"/>
    </source>
</evidence>
<dbReference type="GeneID" id="13402756"/>
<dbReference type="SUPFAM" id="SSF53098">
    <property type="entry name" value="Ribonuclease H-like"/>
    <property type="match status" value="1"/>
</dbReference>
<protein>
    <recommendedName>
        <fullName evidence="7">Exonuclease domain-containing protein</fullName>
    </recommendedName>
</protein>
<evidence type="ECO:0000313" key="5">
    <source>
        <dbReference type="EMBL" id="EGP84938.1"/>
    </source>
</evidence>
<accession>F9XGY8</accession>
<dbReference type="InterPro" id="IPR047021">
    <property type="entry name" value="REXO1/3/4-like"/>
</dbReference>
<gene>
    <name evidence="5" type="ORF">MYCGRDRAFT_95034</name>
</gene>
<dbReference type="Proteomes" id="UP000008062">
    <property type="component" value="Chromosome 8"/>
</dbReference>
<dbReference type="GO" id="GO:0005634">
    <property type="term" value="C:nucleus"/>
    <property type="evidence" value="ECO:0007669"/>
    <property type="project" value="TreeGrafter"/>
</dbReference>
<dbReference type="PANTHER" id="PTHR12801">
    <property type="entry name" value="RNA EXONUCLEASE REXO1 / RECO3 FAMILY MEMBER-RELATED"/>
    <property type="match status" value="1"/>
</dbReference>
<dbReference type="OrthoDB" id="8191639at2759"/>
<dbReference type="STRING" id="336722.F9XGY8"/>
<dbReference type="InterPro" id="IPR012337">
    <property type="entry name" value="RNaseH-like_sf"/>
</dbReference>
<evidence type="ECO:0000256" key="4">
    <source>
        <dbReference type="SAM" id="MobiDB-lite"/>
    </source>
</evidence>
<keyword evidence="3" id="KW-0269">Exonuclease</keyword>
<evidence type="ECO:0000256" key="3">
    <source>
        <dbReference type="ARBA" id="ARBA00022839"/>
    </source>
</evidence>
<keyword evidence="6" id="KW-1185">Reference proteome</keyword>
<dbReference type="InParanoid" id="F9XGY8"/>
<keyword evidence="2" id="KW-0378">Hydrolase</keyword>
<evidence type="ECO:0000256" key="2">
    <source>
        <dbReference type="ARBA" id="ARBA00022801"/>
    </source>
</evidence>
<proteinExistence type="predicted"/>
<dbReference type="GO" id="GO:0003676">
    <property type="term" value="F:nucleic acid binding"/>
    <property type="evidence" value="ECO:0007669"/>
    <property type="project" value="InterPro"/>
</dbReference>
<keyword evidence="1" id="KW-0540">Nuclease</keyword>
<dbReference type="AlphaFoldDB" id="F9XGY8"/>
<name>F9XGY8_ZYMTI</name>
<dbReference type="RefSeq" id="XP_003849962.1">
    <property type="nucleotide sequence ID" value="XM_003849914.1"/>
</dbReference>
<dbReference type="Gene3D" id="3.30.420.10">
    <property type="entry name" value="Ribonuclease H-like superfamily/Ribonuclease H"/>
    <property type="match status" value="1"/>
</dbReference>
<evidence type="ECO:0000256" key="1">
    <source>
        <dbReference type="ARBA" id="ARBA00022722"/>
    </source>
</evidence>
<feature type="region of interest" description="Disordered" evidence="4">
    <location>
        <begin position="56"/>
        <end position="80"/>
    </location>
</feature>
<dbReference type="HOGENOM" id="CLU_804629_0_0_1"/>
<organism evidence="5 6">
    <name type="scientific">Zymoseptoria tritici (strain CBS 115943 / IPO323)</name>
    <name type="common">Speckled leaf blotch fungus</name>
    <name type="synonym">Septoria tritici</name>
    <dbReference type="NCBI Taxonomy" id="336722"/>
    <lineage>
        <taxon>Eukaryota</taxon>
        <taxon>Fungi</taxon>
        <taxon>Dikarya</taxon>
        <taxon>Ascomycota</taxon>
        <taxon>Pezizomycotina</taxon>
        <taxon>Dothideomycetes</taxon>
        <taxon>Dothideomycetidae</taxon>
        <taxon>Mycosphaerellales</taxon>
        <taxon>Mycosphaerellaceae</taxon>
        <taxon>Zymoseptoria</taxon>
    </lineage>
</organism>
<dbReference type="InterPro" id="IPR036397">
    <property type="entry name" value="RNaseH_sf"/>
</dbReference>
<reference evidence="5 6" key="1">
    <citation type="journal article" date="2011" name="PLoS Genet.">
        <title>Finished genome of the fungal wheat pathogen Mycosphaerella graminicola reveals dispensome structure, chromosome plasticity, and stealth pathogenesis.</title>
        <authorList>
            <person name="Goodwin S.B."/>
            <person name="Ben M'barek S."/>
            <person name="Dhillon B."/>
            <person name="Wittenberg A.H.J."/>
            <person name="Crane C.F."/>
            <person name="Hane J.K."/>
            <person name="Foster A.J."/>
            <person name="Van der Lee T.A.J."/>
            <person name="Grimwood J."/>
            <person name="Aerts A."/>
            <person name="Antoniw J."/>
            <person name="Bailey A."/>
            <person name="Bluhm B."/>
            <person name="Bowler J."/>
            <person name="Bristow J."/>
            <person name="van der Burgt A."/>
            <person name="Canto-Canche B."/>
            <person name="Churchill A.C.L."/>
            <person name="Conde-Ferraez L."/>
            <person name="Cools H.J."/>
            <person name="Coutinho P.M."/>
            <person name="Csukai M."/>
            <person name="Dehal P."/>
            <person name="De Wit P."/>
            <person name="Donzelli B."/>
            <person name="van de Geest H.C."/>
            <person name="van Ham R.C.H.J."/>
            <person name="Hammond-Kosack K.E."/>
            <person name="Henrissat B."/>
            <person name="Kilian A."/>
            <person name="Kobayashi A.K."/>
            <person name="Koopmann E."/>
            <person name="Kourmpetis Y."/>
            <person name="Kuzniar A."/>
            <person name="Lindquist E."/>
            <person name="Lombard V."/>
            <person name="Maliepaard C."/>
            <person name="Martins N."/>
            <person name="Mehrabi R."/>
            <person name="Nap J.P.H."/>
            <person name="Ponomarenko A."/>
            <person name="Rudd J.J."/>
            <person name="Salamov A."/>
            <person name="Schmutz J."/>
            <person name="Schouten H.J."/>
            <person name="Shapiro H."/>
            <person name="Stergiopoulos I."/>
            <person name="Torriani S.F.F."/>
            <person name="Tu H."/>
            <person name="de Vries R.P."/>
            <person name="Waalwijk C."/>
            <person name="Ware S.B."/>
            <person name="Wiebenga A."/>
            <person name="Zwiers L.-H."/>
            <person name="Oliver R.P."/>
            <person name="Grigoriev I.V."/>
            <person name="Kema G.H.J."/>
        </authorList>
    </citation>
    <scope>NUCLEOTIDE SEQUENCE [LARGE SCALE GENOMIC DNA]</scope>
    <source>
        <strain evidence="6">CBS 115943 / IPO323</strain>
    </source>
</reference>
<sequence length="345" mass="36962">MLRNDPKYTCAARLTVGSNIGPALFEDVETRTKAPACGTSGSVAARAPAVTPVIVRPPSPFNAPNGPSRAGGKARQVPPRLDRLLPGEPLALDIEFGHTRYDGSKTQYTRLGWAAAVNIKNEIVLEVMVSYPHKPKVTLAFPSHTKGCGVDFHHIKPENGAVDSEDGGEDGDMAAFQHLDPFKGASEVVDTQQMYSSGRGHNPGLQTCAAAYLGRSIQQDGHTPVEDATATMELYLLKKPYDRAAKKAKLIGEGKKTISGPRQLVLAAVDDTEDMADATTIKDAADMVVTADTRRLVEMAAEAREGQITRKAAAAVAEYMVSQVVVVVVVADLDKMELARVYPAW</sequence>